<dbReference type="Pfam" id="PF02775">
    <property type="entry name" value="TPP_enzyme_C"/>
    <property type="match status" value="1"/>
</dbReference>
<dbReference type="AlphaFoldDB" id="A0A519BF78"/>
<evidence type="ECO:0000313" key="4">
    <source>
        <dbReference type="Proteomes" id="UP000316562"/>
    </source>
</evidence>
<dbReference type="Proteomes" id="UP000316562">
    <property type="component" value="Unassembled WGS sequence"/>
</dbReference>
<evidence type="ECO:0000256" key="1">
    <source>
        <dbReference type="ARBA" id="ARBA00023002"/>
    </source>
</evidence>
<dbReference type="PANTHER" id="PTHR42897">
    <property type="entry name" value="PYRUVATE SYNTHASE SUBUNIT PORB"/>
    <property type="match status" value="1"/>
</dbReference>
<dbReference type="InterPro" id="IPR029061">
    <property type="entry name" value="THDP-binding"/>
</dbReference>
<keyword evidence="1" id="KW-0560">Oxidoreductase</keyword>
<comment type="caution">
    <text evidence="3">The sequence shown here is derived from an EMBL/GenBank/DDBJ whole genome shotgun (WGS) entry which is preliminary data.</text>
</comment>
<sequence length="302" mass="33156">MLTNILTKEDTHKQLFTMGHTGCSGCAQSMAVKLIMQVLGKNTIATSATGCLEVFSTKFPESSWNIPWIHSLFENSAAVASGIEAALQITGKKEGTTVLSQAGDGGTADIGLQALSGMFERGHDVLYVCYDNGAYMNTGYQRSGLTPYDSFTTTSPSGKISFGNNRPKKYMPEIAMAHKIPYTAVASAGYPIDLQKKVKKTLSIKGPKYLQVDVPCVPGWKYEPRYSIKIAQLAVQSGLYPLFEAEYGKITSVKKISKRVPVEEYLKLQGRFKHLFKNEAGKAEIEKIQKIADENIEQYGLL</sequence>
<proteinExistence type="predicted"/>
<dbReference type="InterPro" id="IPR051479">
    <property type="entry name" value="PorB-like"/>
</dbReference>
<keyword evidence="3" id="KW-0670">Pyruvate</keyword>
<dbReference type="EMBL" id="SGBC01000003">
    <property type="protein sequence ID" value="RZD15913.1"/>
    <property type="molecule type" value="Genomic_DNA"/>
</dbReference>
<organism evidence="3 4">
    <name type="scientific">Acididesulfobacter guangdongensis</name>
    <dbReference type="NCBI Taxonomy" id="2597225"/>
    <lineage>
        <taxon>Bacteria</taxon>
        <taxon>Deltaproteobacteria</taxon>
        <taxon>Candidatus Acidulodesulfobacterales</taxon>
        <taxon>Candidatus Acididesulfobacter</taxon>
    </lineage>
</organism>
<reference evidence="3 4" key="1">
    <citation type="journal article" date="2019" name="ISME J.">
        <title>Insights into ecological role of a new deltaproteobacterial order Candidatus Acidulodesulfobacterales by metagenomics and metatranscriptomics.</title>
        <authorList>
            <person name="Tan S."/>
            <person name="Liu J."/>
            <person name="Fang Y."/>
            <person name="Hedlund B.P."/>
            <person name="Lian Z.H."/>
            <person name="Huang L.Y."/>
            <person name="Li J.T."/>
            <person name="Huang L.N."/>
            <person name="Li W.J."/>
            <person name="Jiang H.C."/>
            <person name="Dong H.L."/>
            <person name="Shu W.S."/>
        </authorList>
    </citation>
    <scope>NUCLEOTIDE SEQUENCE [LARGE SCALE GENOMIC DNA]</scope>
    <source>
        <strain evidence="3">AP2</strain>
    </source>
</reference>
<evidence type="ECO:0000259" key="2">
    <source>
        <dbReference type="Pfam" id="PF02775"/>
    </source>
</evidence>
<evidence type="ECO:0000313" key="3">
    <source>
        <dbReference type="EMBL" id="RZD15913.1"/>
    </source>
</evidence>
<protein>
    <submittedName>
        <fullName evidence="3">Pyruvate ferredoxin oxidoreductase</fullName>
    </submittedName>
</protein>
<accession>A0A519BF78</accession>
<dbReference type="CDD" id="cd03376">
    <property type="entry name" value="TPP_PFOR_porB_like"/>
    <property type="match status" value="1"/>
</dbReference>
<feature type="domain" description="Thiamine pyrophosphate enzyme TPP-binding" evidence="2">
    <location>
        <begin position="49"/>
        <end position="212"/>
    </location>
</feature>
<dbReference type="SUPFAM" id="SSF52518">
    <property type="entry name" value="Thiamin diphosphate-binding fold (THDP-binding)"/>
    <property type="match status" value="1"/>
</dbReference>
<name>A0A519BF78_ACIG2</name>
<dbReference type="GO" id="GO:0030976">
    <property type="term" value="F:thiamine pyrophosphate binding"/>
    <property type="evidence" value="ECO:0007669"/>
    <property type="project" value="InterPro"/>
</dbReference>
<dbReference type="PANTHER" id="PTHR42897:SF2">
    <property type="entry name" value="PYRUVATE SYNTHASE SUBUNIT PORB"/>
    <property type="match status" value="1"/>
</dbReference>
<dbReference type="GO" id="GO:0016491">
    <property type="term" value="F:oxidoreductase activity"/>
    <property type="evidence" value="ECO:0007669"/>
    <property type="project" value="UniProtKB-KW"/>
</dbReference>
<dbReference type="Gene3D" id="3.40.50.970">
    <property type="match status" value="2"/>
</dbReference>
<dbReference type="InterPro" id="IPR011766">
    <property type="entry name" value="TPP_enzyme_TPP-bd"/>
</dbReference>
<gene>
    <name evidence="3" type="ORF">EVJ46_06865</name>
</gene>